<dbReference type="RefSeq" id="WP_281765192.1">
    <property type="nucleotide sequence ID" value="NZ_BRVO01000002.1"/>
</dbReference>
<protein>
    <recommendedName>
        <fullName evidence="1">Cupin fold metalloprotein WbuC cupin domain-containing protein</fullName>
    </recommendedName>
</protein>
<dbReference type="Pfam" id="PF19480">
    <property type="entry name" value="DUF6016"/>
    <property type="match status" value="1"/>
</dbReference>
<evidence type="ECO:0000313" key="2">
    <source>
        <dbReference type="EMBL" id="GLB49563.1"/>
    </source>
</evidence>
<gene>
    <name evidence="2" type="ORF">Y10_19310</name>
</gene>
<name>A0ABQ5MJK9_9FLAO</name>
<comment type="caution">
    <text evidence="2">The sequence shown here is derived from an EMBL/GenBank/DDBJ whole genome shotgun (WGS) entry which is preliminary data.</text>
</comment>
<evidence type="ECO:0000259" key="1">
    <source>
        <dbReference type="Pfam" id="PF19480"/>
    </source>
</evidence>
<dbReference type="InterPro" id="IPR046058">
    <property type="entry name" value="WbuC_cupin"/>
</dbReference>
<proteinExistence type="predicted"/>
<dbReference type="Proteomes" id="UP001143543">
    <property type="component" value="Unassembled WGS sequence"/>
</dbReference>
<dbReference type="InterPro" id="IPR027565">
    <property type="entry name" value="Cupin_WbuC"/>
</dbReference>
<dbReference type="InterPro" id="IPR011051">
    <property type="entry name" value="RmlC_Cupin_sf"/>
</dbReference>
<dbReference type="CDD" id="cd07005">
    <property type="entry name" value="cupin_WbuC-like"/>
    <property type="match status" value="1"/>
</dbReference>
<evidence type="ECO:0000313" key="3">
    <source>
        <dbReference type="Proteomes" id="UP001143543"/>
    </source>
</evidence>
<dbReference type="SUPFAM" id="SSF51182">
    <property type="entry name" value="RmlC-like cupins"/>
    <property type="match status" value="1"/>
</dbReference>
<feature type="domain" description="Cupin fold metalloprotein WbuC cupin" evidence="1">
    <location>
        <begin position="24"/>
        <end position="94"/>
    </location>
</feature>
<dbReference type="NCBIfam" id="TIGR04366">
    <property type="entry name" value="cupin_WbuC"/>
    <property type="match status" value="1"/>
</dbReference>
<dbReference type="InterPro" id="IPR014710">
    <property type="entry name" value="RmlC-like_jellyroll"/>
</dbReference>
<dbReference type="EMBL" id="BRVO01000002">
    <property type="protein sequence ID" value="GLB49563.1"/>
    <property type="molecule type" value="Genomic_DNA"/>
</dbReference>
<dbReference type="Gene3D" id="2.60.120.10">
    <property type="entry name" value="Jelly Rolls"/>
    <property type="match status" value="1"/>
</dbReference>
<keyword evidence="3" id="KW-1185">Reference proteome</keyword>
<sequence length="174" mass="19930">MKKSYPAALPPPKTDVTYLSSALYEDGINVSNQSTRKRVIVPLHKKESDTLHRMFNVMQPETYIRPHYHKRENKCESVIVLKGAICFITFSLEGIPLSFKRIEAGTEYFGVDLEPNVIHSFLVLEKNTIIYEVKPGPYIKSSDKDFMTWAPEEGTEESLLYLENLKNEMLAVNS</sequence>
<accession>A0ABQ5MJK9</accession>
<reference evidence="2" key="1">
    <citation type="submission" date="2022-07" db="EMBL/GenBank/DDBJ databases">
        <title>Taxonomy of Novel Oxalotrophic and Methylotrophic Bacteria.</title>
        <authorList>
            <person name="Sahin N."/>
            <person name="Tani A."/>
        </authorList>
    </citation>
    <scope>NUCLEOTIDE SEQUENCE</scope>
    <source>
        <strain evidence="2">Y10</strain>
    </source>
</reference>
<organism evidence="2 3">
    <name type="scientific">Neptunitalea lumnitzerae</name>
    <dbReference type="NCBI Taxonomy" id="2965509"/>
    <lineage>
        <taxon>Bacteria</taxon>
        <taxon>Pseudomonadati</taxon>
        <taxon>Bacteroidota</taxon>
        <taxon>Flavobacteriia</taxon>
        <taxon>Flavobacteriales</taxon>
        <taxon>Flavobacteriaceae</taxon>
        <taxon>Neptunitalea</taxon>
    </lineage>
</organism>